<dbReference type="GO" id="GO:0005524">
    <property type="term" value="F:ATP binding"/>
    <property type="evidence" value="ECO:0007669"/>
    <property type="project" value="UniProtKB-KW"/>
</dbReference>
<evidence type="ECO:0000256" key="10">
    <source>
        <dbReference type="ARBA" id="ARBA00048721"/>
    </source>
</evidence>
<dbReference type="EC" id="2.7.7.18" evidence="11"/>
<dbReference type="Pfam" id="PF01467">
    <property type="entry name" value="CTP_transf_like"/>
    <property type="match status" value="1"/>
</dbReference>
<protein>
    <recommendedName>
        <fullName evidence="11">Probable nicotinate-nucleotide adenylyltransferase</fullName>
        <ecNumber evidence="11">2.7.7.18</ecNumber>
    </recommendedName>
    <alternativeName>
        <fullName evidence="11">Deamido-NAD(+) diphosphorylase</fullName>
    </alternativeName>
    <alternativeName>
        <fullName evidence="11">Deamido-NAD(+) pyrophosphorylase</fullName>
    </alternativeName>
    <alternativeName>
        <fullName evidence="11">Nicotinate mononucleotide adenylyltransferase</fullName>
        <shortName evidence="11">NaMN adenylyltransferase</shortName>
    </alternativeName>
</protein>
<comment type="catalytic activity">
    <reaction evidence="10 11">
        <text>nicotinate beta-D-ribonucleotide + ATP + H(+) = deamido-NAD(+) + diphosphate</text>
        <dbReference type="Rhea" id="RHEA:22860"/>
        <dbReference type="ChEBI" id="CHEBI:15378"/>
        <dbReference type="ChEBI" id="CHEBI:30616"/>
        <dbReference type="ChEBI" id="CHEBI:33019"/>
        <dbReference type="ChEBI" id="CHEBI:57502"/>
        <dbReference type="ChEBI" id="CHEBI:58437"/>
        <dbReference type="EC" id="2.7.7.18"/>
    </reaction>
</comment>
<proteinExistence type="inferred from homology"/>
<evidence type="ECO:0000256" key="9">
    <source>
        <dbReference type="ARBA" id="ARBA00023027"/>
    </source>
</evidence>
<dbReference type="GO" id="GO:0009435">
    <property type="term" value="P:NAD+ biosynthetic process"/>
    <property type="evidence" value="ECO:0007669"/>
    <property type="project" value="UniProtKB-UniRule"/>
</dbReference>
<dbReference type="InterPro" id="IPR004821">
    <property type="entry name" value="Cyt_trans-like"/>
</dbReference>
<evidence type="ECO:0000259" key="12">
    <source>
        <dbReference type="Pfam" id="PF01467"/>
    </source>
</evidence>
<reference evidence="14" key="1">
    <citation type="submission" date="2016-10" db="EMBL/GenBank/DDBJ databases">
        <authorList>
            <person name="Varghese N."/>
            <person name="Submissions S."/>
        </authorList>
    </citation>
    <scope>NUCLEOTIDE SEQUENCE [LARGE SCALE GENOMIC DNA]</scope>
    <source>
        <strain evidence="14">ATCC 43811</strain>
    </source>
</reference>
<dbReference type="GO" id="GO:0004515">
    <property type="term" value="F:nicotinate-nucleotide adenylyltransferase activity"/>
    <property type="evidence" value="ECO:0007669"/>
    <property type="project" value="UniProtKB-UniRule"/>
</dbReference>
<dbReference type="InterPro" id="IPR014729">
    <property type="entry name" value="Rossmann-like_a/b/a_fold"/>
</dbReference>
<feature type="domain" description="Cytidyltransferase-like" evidence="12">
    <location>
        <begin position="6"/>
        <end position="187"/>
    </location>
</feature>
<comment type="function">
    <text evidence="1 11">Catalyzes the reversible adenylation of nicotinate mononucleotide (NaMN) to nicotinic acid adenine dinucleotide (NaAD).</text>
</comment>
<dbReference type="Gene3D" id="3.40.50.620">
    <property type="entry name" value="HUPs"/>
    <property type="match status" value="1"/>
</dbReference>
<evidence type="ECO:0000256" key="8">
    <source>
        <dbReference type="ARBA" id="ARBA00022840"/>
    </source>
</evidence>
<dbReference type="PANTHER" id="PTHR39321:SF3">
    <property type="entry name" value="PHOSPHOPANTETHEINE ADENYLYLTRANSFERASE"/>
    <property type="match status" value="1"/>
</dbReference>
<dbReference type="PANTHER" id="PTHR39321">
    <property type="entry name" value="NICOTINATE-NUCLEOTIDE ADENYLYLTRANSFERASE-RELATED"/>
    <property type="match status" value="1"/>
</dbReference>
<evidence type="ECO:0000313" key="13">
    <source>
        <dbReference type="EMBL" id="SFB70141.1"/>
    </source>
</evidence>
<evidence type="ECO:0000256" key="4">
    <source>
        <dbReference type="ARBA" id="ARBA00022642"/>
    </source>
</evidence>
<evidence type="ECO:0000256" key="2">
    <source>
        <dbReference type="ARBA" id="ARBA00005019"/>
    </source>
</evidence>
<keyword evidence="5 11" id="KW-0808">Transferase</keyword>
<evidence type="ECO:0000256" key="6">
    <source>
        <dbReference type="ARBA" id="ARBA00022695"/>
    </source>
</evidence>
<dbReference type="InterPro" id="IPR005248">
    <property type="entry name" value="NadD/NMNAT"/>
</dbReference>
<evidence type="ECO:0000256" key="11">
    <source>
        <dbReference type="HAMAP-Rule" id="MF_00244"/>
    </source>
</evidence>
<dbReference type="CDD" id="cd02165">
    <property type="entry name" value="NMNAT"/>
    <property type="match status" value="1"/>
</dbReference>
<keyword evidence="7 11" id="KW-0547">Nucleotide-binding</keyword>
<accession>A0A1I1D5F0</accession>
<dbReference type="RefSeq" id="WP_092317716.1">
    <property type="nucleotide sequence ID" value="NZ_FOKY01000001.1"/>
</dbReference>
<name>A0A1I1D5F0_BREAD</name>
<dbReference type="HAMAP" id="MF_00244">
    <property type="entry name" value="NaMN_adenylyltr"/>
    <property type="match status" value="1"/>
</dbReference>
<dbReference type="NCBIfam" id="TIGR00125">
    <property type="entry name" value="cyt_tran_rel"/>
    <property type="match status" value="1"/>
</dbReference>
<keyword evidence="4 11" id="KW-0662">Pyridine nucleotide biosynthesis</keyword>
<keyword evidence="6 11" id="KW-0548">Nucleotidyltransferase</keyword>
<dbReference type="AlphaFoldDB" id="A0A1I1D5F0"/>
<sequence length="221" mass="25476">MKQYAIFGGSFDPFHDGHVAIVCSILKKINPDKLLIVPTGIHPEKKSPLFSGEQRLLMLRAFFGKLTEDDNFFLTQFLTPQNYQTILTSCCKNNKIIICDDEIKCSTTGYTVDFVEKIHKKQKNAIIHLFVGADQAEHFGKWKKANELSKMCILWSITRDNKIPDRNFHWNILPFTQMNISSTEIKQDLKKGKISEKTPKIIQILIEILSSEKNKSFVKKR</sequence>
<dbReference type="STRING" id="34097.SAMN02745150_00330"/>
<evidence type="ECO:0000256" key="5">
    <source>
        <dbReference type="ARBA" id="ARBA00022679"/>
    </source>
</evidence>
<gene>
    <name evidence="11" type="primary">nadD</name>
    <name evidence="13" type="ORF">SAMN02745150_00330</name>
</gene>
<keyword evidence="8 11" id="KW-0067">ATP-binding</keyword>
<evidence type="ECO:0000256" key="3">
    <source>
        <dbReference type="ARBA" id="ARBA00009014"/>
    </source>
</evidence>
<evidence type="ECO:0000256" key="7">
    <source>
        <dbReference type="ARBA" id="ARBA00022741"/>
    </source>
</evidence>
<comment type="pathway">
    <text evidence="2 11">Cofactor biosynthesis; NAD(+) biosynthesis; deamido-NAD(+) from nicotinate D-ribonucleotide: step 1/1.</text>
</comment>
<keyword evidence="9 11" id="KW-0520">NAD</keyword>
<comment type="similarity">
    <text evidence="3 11">Belongs to the NadD family.</text>
</comment>
<evidence type="ECO:0000313" key="14">
    <source>
        <dbReference type="Proteomes" id="UP000240042"/>
    </source>
</evidence>
<dbReference type="EMBL" id="FOKY01000001">
    <property type="protein sequence ID" value="SFB70141.1"/>
    <property type="molecule type" value="Genomic_DNA"/>
</dbReference>
<dbReference type="Proteomes" id="UP000240042">
    <property type="component" value="Unassembled WGS sequence"/>
</dbReference>
<dbReference type="OrthoDB" id="5295945at2"/>
<dbReference type="SUPFAM" id="SSF52374">
    <property type="entry name" value="Nucleotidylyl transferase"/>
    <property type="match status" value="1"/>
</dbReference>
<evidence type="ECO:0000256" key="1">
    <source>
        <dbReference type="ARBA" id="ARBA00002324"/>
    </source>
</evidence>
<dbReference type="UniPathway" id="UPA00253">
    <property type="reaction ID" value="UER00332"/>
</dbReference>
<organism evidence="13 14">
    <name type="scientific">Brevinema andersonii</name>
    <dbReference type="NCBI Taxonomy" id="34097"/>
    <lineage>
        <taxon>Bacteria</taxon>
        <taxon>Pseudomonadati</taxon>
        <taxon>Spirochaetota</taxon>
        <taxon>Spirochaetia</taxon>
        <taxon>Brevinematales</taxon>
        <taxon>Brevinemataceae</taxon>
        <taxon>Brevinema</taxon>
    </lineage>
</organism>
<keyword evidence="14" id="KW-1185">Reference proteome</keyword>